<proteinExistence type="predicted"/>
<organism evidence="2 3">
    <name type="scientific">Anaplasma centrale (strain Israel)</name>
    <name type="common">Anaplasma marginale subsp. centrale (strain Israel)</name>
    <dbReference type="NCBI Taxonomy" id="574556"/>
    <lineage>
        <taxon>Bacteria</taxon>
        <taxon>Pseudomonadati</taxon>
        <taxon>Pseudomonadota</taxon>
        <taxon>Alphaproteobacteria</taxon>
        <taxon>Rickettsiales</taxon>
        <taxon>Anaplasmataceae</taxon>
        <taxon>Anaplasma</taxon>
    </lineage>
</organism>
<feature type="transmembrane region" description="Helical" evidence="1">
    <location>
        <begin position="127"/>
        <end position="151"/>
    </location>
</feature>
<dbReference type="EMBL" id="CP001759">
    <property type="protein sequence ID" value="ACZ49318.1"/>
    <property type="molecule type" value="Genomic_DNA"/>
</dbReference>
<sequence length="220" mass="22848">MLPSKTAVGGCSSKLDIESLAPLAACLIFFLLVYGLVVAHAGSSAKLAVNIMGCALVAFLAFALIYLPTAALKDLGRVMPHEAYDQRGAPPDKASPCAARATYRVVVLCALIAAVSIGAILYATSDINAACFVVVTMVFILASLPAVMLLLSDDDTVARKNGRVDAAYTLVKDNQKTPSSPGCEPSPTTVVSESRIDAEGAAVATSRDDCQKIHAQVSFA</sequence>
<feature type="transmembrane region" description="Helical" evidence="1">
    <location>
        <begin position="101"/>
        <end position="121"/>
    </location>
</feature>
<gene>
    <name evidence="2" type="ordered locus">ACIS_00765</name>
</gene>
<reference evidence="2 3" key="1">
    <citation type="journal article" date="2010" name="J. Bacteriol.">
        <title>Complete genome sequence of Anaplasma marginale subsp. centrale.</title>
        <authorList>
            <person name="Herndon D.R."/>
            <person name="Palmer G.H."/>
            <person name="Shkap V."/>
            <person name="Knowles D.P. Jr."/>
            <person name="Brayton K.A."/>
        </authorList>
    </citation>
    <scope>NUCLEOTIDE SEQUENCE [LARGE SCALE GENOMIC DNA]</scope>
    <source>
        <strain evidence="2 3">Israel</strain>
    </source>
</reference>
<dbReference type="RefSeq" id="WP_012880773.1">
    <property type="nucleotide sequence ID" value="NC_013532.1"/>
</dbReference>
<keyword evidence="1" id="KW-0472">Membrane</keyword>
<dbReference type="KEGG" id="acn:ACIS_00765"/>
<dbReference type="AlphaFoldDB" id="D1AS65"/>
<feature type="transmembrane region" description="Helical" evidence="1">
    <location>
        <begin position="20"/>
        <end position="41"/>
    </location>
</feature>
<evidence type="ECO:0000256" key="1">
    <source>
        <dbReference type="SAM" id="Phobius"/>
    </source>
</evidence>
<keyword evidence="1" id="KW-0812">Transmembrane</keyword>
<keyword evidence="3" id="KW-1185">Reference proteome</keyword>
<dbReference type="OrthoDB" id="9888250at2"/>
<keyword evidence="1" id="KW-1133">Transmembrane helix</keyword>
<evidence type="ECO:0000313" key="2">
    <source>
        <dbReference type="EMBL" id="ACZ49318.1"/>
    </source>
</evidence>
<dbReference type="Proteomes" id="UP000000630">
    <property type="component" value="Chromosome"/>
</dbReference>
<dbReference type="HOGENOM" id="CLU_1253777_0_0_5"/>
<protein>
    <submittedName>
        <fullName evidence="2">Uncharacterized protein</fullName>
    </submittedName>
</protein>
<name>D1AS65_ANACI</name>
<accession>D1AS65</accession>
<evidence type="ECO:0000313" key="3">
    <source>
        <dbReference type="Proteomes" id="UP000000630"/>
    </source>
</evidence>
<feature type="transmembrane region" description="Helical" evidence="1">
    <location>
        <begin position="47"/>
        <end position="67"/>
    </location>
</feature>